<comment type="caution">
    <text evidence="1">The sequence shown here is derived from an EMBL/GenBank/DDBJ whole genome shotgun (WGS) entry which is preliminary data.</text>
</comment>
<proteinExistence type="predicted"/>
<reference evidence="1" key="1">
    <citation type="journal article" date="2015" name="Nature">
        <title>Complex archaea that bridge the gap between prokaryotes and eukaryotes.</title>
        <authorList>
            <person name="Spang A."/>
            <person name="Saw J.H."/>
            <person name="Jorgensen S.L."/>
            <person name="Zaremba-Niedzwiedzka K."/>
            <person name="Martijn J."/>
            <person name="Lind A.E."/>
            <person name="van Eijk R."/>
            <person name="Schleper C."/>
            <person name="Guy L."/>
            <person name="Ettema T.J."/>
        </authorList>
    </citation>
    <scope>NUCLEOTIDE SEQUENCE</scope>
</reference>
<evidence type="ECO:0000313" key="1">
    <source>
        <dbReference type="EMBL" id="KKL23239.1"/>
    </source>
</evidence>
<dbReference type="EMBL" id="LAZR01037048">
    <property type="protein sequence ID" value="KKL23239.1"/>
    <property type="molecule type" value="Genomic_DNA"/>
</dbReference>
<sequence length="495" mass="53489">MVDEQSYGYAYDPETESAVWTKLAAAFPHVIPINIITDSFDYEIPRRLKEKIYAIGGGKHPAMIVDTVQDPVDISLETKMQNPIFMAYAIGNSTSTATGSVKEITTITFATVTDSSAQGKYFLVNGIDANGEEHFAVWLDTIGNGSTGIPTIAGIHTDNVLAADINTASDPTNPTADEISAAVHTVMNNDAAFGTADGTGSVTITNASAGAVRDARDSGVDPIGITTISVGTQGSSTHTITESTGYELPSFTFHIEQVNTISGDSIVIDLFGCVVTDCEVAIDYSDNIVTESVTFRSPHYAEGDLLTNPPPFIEAIEPFTWVALTEGAAEYLLQEGTTDKTPTIVNKTALKITNDVEFHPGIGVTYATIAVNKKREVSLNIVGFVQDKDLLEYFLDTWDTPNGRYDTPADKLNTVFKLIRTATNDEFEIHIYNWLIEEHNNHIFNIDEGIKGIDLTLSGATPYTDKRLIVTRAGAAGFTIASYLSDTCFNNGTWT</sequence>
<protein>
    <submittedName>
        <fullName evidence="1">Uncharacterized protein</fullName>
    </submittedName>
</protein>
<accession>A0A0F9BMY8</accession>
<gene>
    <name evidence="1" type="ORF">LCGC14_2427400</name>
</gene>
<name>A0A0F9BMY8_9ZZZZ</name>
<organism evidence="1">
    <name type="scientific">marine sediment metagenome</name>
    <dbReference type="NCBI Taxonomy" id="412755"/>
    <lineage>
        <taxon>unclassified sequences</taxon>
        <taxon>metagenomes</taxon>
        <taxon>ecological metagenomes</taxon>
    </lineage>
</organism>
<dbReference type="AlphaFoldDB" id="A0A0F9BMY8"/>
<feature type="non-terminal residue" evidence="1">
    <location>
        <position position="1"/>
    </location>
</feature>